<dbReference type="Proteomes" id="UP000284657">
    <property type="component" value="Unassembled WGS sequence"/>
</dbReference>
<evidence type="ECO:0000313" key="4">
    <source>
        <dbReference type="Proteomes" id="UP000284657"/>
    </source>
</evidence>
<evidence type="ECO:0000313" key="2">
    <source>
        <dbReference type="EMBL" id="RLN68107.1"/>
    </source>
</evidence>
<sequence>MELGGMNDPVLYAGFATECVRADSLSKFTPHSVHLLEPFVSHRSTACKERSSGCYCGTDKERQSVELKFGDFVDYFQASFTNQSHWLQTVDDLEFYLCQCPIAVYKPDAICTKATLPSIMNEFCL</sequence>
<reference evidence="3 4" key="1">
    <citation type="submission" date="2018-07" db="EMBL/GenBank/DDBJ databases">
        <title>Genome sequencing of oomycete isolates from Chile give support for New Zealand origin for Phytophthora kernoviae and make available the first Nothophytophthora sp. genome.</title>
        <authorList>
            <person name="Studholme D.J."/>
            <person name="Sanfuentes E."/>
            <person name="Panda P."/>
            <person name="Hill R."/>
            <person name="Sambles C."/>
            <person name="Grant M."/>
            <person name="Williams N.M."/>
            <person name="Mcdougal R.L."/>
        </authorList>
    </citation>
    <scope>NUCLEOTIDE SEQUENCE [LARGE SCALE GENOMIC DNA]</scope>
    <source>
        <strain evidence="2">Chile6</strain>
        <strain evidence="1">Chile7</strain>
    </source>
</reference>
<proteinExistence type="predicted"/>
<name>A0A3F2S1T7_9STRA</name>
<dbReference type="AlphaFoldDB" id="A0A3F2S1T7"/>
<gene>
    <name evidence="1" type="ORF">BBJ29_001336</name>
    <name evidence="2" type="ORF">BBP00_00001202</name>
</gene>
<dbReference type="EMBL" id="MBAD02001548">
    <property type="protein sequence ID" value="RLN53691.1"/>
    <property type="molecule type" value="Genomic_DNA"/>
</dbReference>
<comment type="caution">
    <text evidence="2">The sequence shown here is derived from an EMBL/GenBank/DDBJ whole genome shotgun (WGS) entry which is preliminary data.</text>
</comment>
<dbReference type="OrthoDB" id="415358at2759"/>
<dbReference type="EMBL" id="MBDO02000016">
    <property type="protein sequence ID" value="RLN68107.1"/>
    <property type="molecule type" value="Genomic_DNA"/>
</dbReference>
<organism evidence="2 3">
    <name type="scientific">Phytophthora kernoviae</name>
    <dbReference type="NCBI Taxonomy" id="325452"/>
    <lineage>
        <taxon>Eukaryota</taxon>
        <taxon>Sar</taxon>
        <taxon>Stramenopiles</taxon>
        <taxon>Oomycota</taxon>
        <taxon>Peronosporomycetes</taxon>
        <taxon>Peronosporales</taxon>
        <taxon>Peronosporaceae</taxon>
        <taxon>Phytophthora</taxon>
    </lineage>
</organism>
<protein>
    <submittedName>
        <fullName evidence="2">Uncharacterized protein</fullName>
    </submittedName>
</protein>
<accession>A0A3F2S1T7</accession>
<evidence type="ECO:0000313" key="3">
    <source>
        <dbReference type="Proteomes" id="UP000277300"/>
    </source>
</evidence>
<evidence type="ECO:0000313" key="1">
    <source>
        <dbReference type="EMBL" id="RLN53691.1"/>
    </source>
</evidence>
<dbReference type="Proteomes" id="UP000277300">
    <property type="component" value="Unassembled WGS sequence"/>
</dbReference>